<sequence>MRGGCRILRQPPHFQRSCKRPGWKRARDTSRSNMNRHSERTFG</sequence>
<proteinExistence type="predicted"/>
<dbReference type="AlphaFoldDB" id="A0A150K4X5"/>
<dbReference type="PATRIC" id="fig|1398.25.peg.668"/>
<feature type="compositionally biased region" description="Basic and acidic residues" evidence="1">
    <location>
        <begin position="25"/>
        <end position="43"/>
    </location>
</feature>
<protein>
    <submittedName>
        <fullName evidence="2">Uncharacterized protein</fullName>
    </submittedName>
</protein>
<name>A0A150K4X5_HEYCO</name>
<dbReference type="EMBL" id="LQYI01000102">
    <property type="protein sequence ID" value="KYC64258.1"/>
    <property type="molecule type" value="Genomic_DNA"/>
</dbReference>
<reference evidence="2 3" key="1">
    <citation type="submission" date="2016-01" db="EMBL/GenBank/DDBJ databases">
        <title>Genome Sequences of Twelve Sporeforming Bacillus Species Isolated from Foods.</title>
        <authorList>
            <person name="Berendsen E.M."/>
            <person name="Wells-Bennik M.H."/>
            <person name="Krawcyk A.O."/>
            <person name="De Jong A."/>
            <person name="Holsappel S."/>
            <person name="Eijlander R.T."/>
            <person name="Kuipers O.P."/>
        </authorList>
    </citation>
    <scope>NUCLEOTIDE SEQUENCE [LARGE SCALE GENOMIC DNA]</scope>
    <source>
        <strain evidence="2 3">B4099</strain>
    </source>
</reference>
<accession>A0A150K4X5</accession>
<evidence type="ECO:0000256" key="1">
    <source>
        <dbReference type="SAM" id="MobiDB-lite"/>
    </source>
</evidence>
<comment type="caution">
    <text evidence="2">The sequence shown here is derived from an EMBL/GenBank/DDBJ whole genome shotgun (WGS) entry which is preliminary data.</text>
</comment>
<evidence type="ECO:0000313" key="2">
    <source>
        <dbReference type="EMBL" id="KYC64258.1"/>
    </source>
</evidence>
<gene>
    <name evidence="2" type="ORF">B4099_3627</name>
</gene>
<evidence type="ECO:0000313" key="3">
    <source>
        <dbReference type="Proteomes" id="UP000075304"/>
    </source>
</evidence>
<organism evidence="2 3">
    <name type="scientific">Heyndrickxia coagulans</name>
    <name type="common">Weizmannia coagulans</name>
    <dbReference type="NCBI Taxonomy" id="1398"/>
    <lineage>
        <taxon>Bacteria</taxon>
        <taxon>Bacillati</taxon>
        <taxon>Bacillota</taxon>
        <taxon>Bacilli</taxon>
        <taxon>Bacillales</taxon>
        <taxon>Bacillaceae</taxon>
        <taxon>Heyndrickxia</taxon>
    </lineage>
</organism>
<dbReference type="Proteomes" id="UP000075304">
    <property type="component" value="Unassembled WGS sequence"/>
</dbReference>
<feature type="region of interest" description="Disordered" evidence="1">
    <location>
        <begin position="1"/>
        <end position="43"/>
    </location>
</feature>